<gene>
    <name evidence="1" type="ORF">LCGC14_2164300</name>
</gene>
<evidence type="ECO:0000313" key="1">
    <source>
        <dbReference type="EMBL" id="KKL64514.1"/>
    </source>
</evidence>
<dbReference type="EMBL" id="LAZR01027819">
    <property type="protein sequence ID" value="KKL64514.1"/>
    <property type="molecule type" value="Genomic_DNA"/>
</dbReference>
<sequence length="43" mass="4581">MNRMTYKEAAAFAGCSVSTLKRHQCGFCGQCALDMLCFGCGAV</sequence>
<reference evidence="1" key="1">
    <citation type="journal article" date="2015" name="Nature">
        <title>Complex archaea that bridge the gap between prokaryotes and eukaryotes.</title>
        <authorList>
            <person name="Spang A."/>
            <person name="Saw J.H."/>
            <person name="Jorgensen S.L."/>
            <person name="Zaremba-Niedzwiedzka K."/>
            <person name="Martijn J."/>
            <person name="Lind A.E."/>
            <person name="van Eijk R."/>
            <person name="Schleper C."/>
            <person name="Guy L."/>
            <person name="Ettema T.J."/>
        </authorList>
    </citation>
    <scope>NUCLEOTIDE SEQUENCE</scope>
</reference>
<protein>
    <submittedName>
        <fullName evidence="1">Uncharacterized protein</fullName>
    </submittedName>
</protein>
<comment type="caution">
    <text evidence="1">The sequence shown here is derived from an EMBL/GenBank/DDBJ whole genome shotgun (WGS) entry which is preliminary data.</text>
</comment>
<organism evidence="1">
    <name type="scientific">marine sediment metagenome</name>
    <dbReference type="NCBI Taxonomy" id="412755"/>
    <lineage>
        <taxon>unclassified sequences</taxon>
        <taxon>metagenomes</taxon>
        <taxon>ecological metagenomes</taxon>
    </lineage>
</organism>
<name>A0A0F9DRY5_9ZZZZ</name>
<accession>A0A0F9DRY5</accession>
<feature type="non-terminal residue" evidence="1">
    <location>
        <position position="43"/>
    </location>
</feature>
<dbReference type="AlphaFoldDB" id="A0A0F9DRY5"/>
<proteinExistence type="predicted"/>